<keyword evidence="3" id="KW-1185">Reference proteome</keyword>
<gene>
    <name evidence="2" type="ORF">ACH5RR_037252</name>
</gene>
<sequence length="113" mass="12221">MKIQYIYVNSSIGDKGTPEDLDSDASNEQRCGDSSSVKFNGDIKASIDVVIRSCSQGQPRSEDKDAPKQLPKHAVSPPELVIASCTFEADASGMKSVWVIARGKGTQRKDCRS</sequence>
<feature type="region of interest" description="Disordered" evidence="1">
    <location>
        <begin position="54"/>
        <end position="75"/>
    </location>
</feature>
<dbReference type="EMBL" id="JBJUIK010000015">
    <property type="protein sequence ID" value="KAL3502803.1"/>
    <property type="molecule type" value="Genomic_DNA"/>
</dbReference>
<dbReference type="AlphaFoldDB" id="A0ABD2YB29"/>
<reference evidence="2 3" key="1">
    <citation type="submission" date="2024-11" db="EMBL/GenBank/DDBJ databases">
        <title>A near-complete genome assembly of Cinchona calisaya.</title>
        <authorList>
            <person name="Lian D.C."/>
            <person name="Zhao X.W."/>
            <person name="Wei L."/>
        </authorList>
    </citation>
    <scope>NUCLEOTIDE SEQUENCE [LARGE SCALE GENOMIC DNA]</scope>
    <source>
        <tissue evidence="2">Nenye</tissue>
    </source>
</reference>
<evidence type="ECO:0000313" key="2">
    <source>
        <dbReference type="EMBL" id="KAL3502803.1"/>
    </source>
</evidence>
<proteinExistence type="predicted"/>
<evidence type="ECO:0000313" key="3">
    <source>
        <dbReference type="Proteomes" id="UP001630127"/>
    </source>
</evidence>
<name>A0ABD2YB29_9GENT</name>
<feature type="compositionally biased region" description="Polar residues" evidence="1">
    <location>
        <begin position="26"/>
        <end position="35"/>
    </location>
</feature>
<evidence type="ECO:0000256" key="1">
    <source>
        <dbReference type="SAM" id="MobiDB-lite"/>
    </source>
</evidence>
<feature type="region of interest" description="Disordered" evidence="1">
    <location>
        <begin position="11"/>
        <end position="35"/>
    </location>
</feature>
<accession>A0ABD2YB29</accession>
<protein>
    <submittedName>
        <fullName evidence="2">Uncharacterized protein</fullName>
    </submittedName>
</protein>
<dbReference type="Proteomes" id="UP001630127">
    <property type="component" value="Unassembled WGS sequence"/>
</dbReference>
<organism evidence="2 3">
    <name type="scientific">Cinchona calisaya</name>
    <dbReference type="NCBI Taxonomy" id="153742"/>
    <lineage>
        <taxon>Eukaryota</taxon>
        <taxon>Viridiplantae</taxon>
        <taxon>Streptophyta</taxon>
        <taxon>Embryophyta</taxon>
        <taxon>Tracheophyta</taxon>
        <taxon>Spermatophyta</taxon>
        <taxon>Magnoliopsida</taxon>
        <taxon>eudicotyledons</taxon>
        <taxon>Gunneridae</taxon>
        <taxon>Pentapetalae</taxon>
        <taxon>asterids</taxon>
        <taxon>lamiids</taxon>
        <taxon>Gentianales</taxon>
        <taxon>Rubiaceae</taxon>
        <taxon>Cinchonoideae</taxon>
        <taxon>Cinchoneae</taxon>
        <taxon>Cinchona</taxon>
    </lineage>
</organism>
<comment type="caution">
    <text evidence="2">The sequence shown here is derived from an EMBL/GenBank/DDBJ whole genome shotgun (WGS) entry which is preliminary data.</text>
</comment>